<keyword evidence="2" id="KW-0732">Signal</keyword>
<proteinExistence type="predicted"/>
<keyword evidence="1" id="KW-0472">Membrane</keyword>
<dbReference type="EMBL" id="JACOPP010000017">
    <property type="protein sequence ID" value="MBC5734366.1"/>
    <property type="molecule type" value="Genomic_DNA"/>
</dbReference>
<dbReference type="RefSeq" id="WP_186908256.1">
    <property type="nucleotide sequence ID" value="NZ_JACOPP010000017.1"/>
</dbReference>
<feature type="chain" id="PRO_5035222159" evidence="2">
    <location>
        <begin position="25"/>
        <end position="280"/>
    </location>
</feature>
<feature type="transmembrane region" description="Helical" evidence="1">
    <location>
        <begin position="255"/>
        <end position="279"/>
    </location>
</feature>
<evidence type="ECO:0000313" key="3">
    <source>
        <dbReference type="EMBL" id="MBC5734366.1"/>
    </source>
</evidence>
<name>A0A8J6J7R1_9FIRM</name>
<reference evidence="3" key="1">
    <citation type="submission" date="2020-08" db="EMBL/GenBank/DDBJ databases">
        <title>Genome public.</title>
        <authorList>
            <person name="Liu C."/>
            <person name="Sun Q."/>
        </authorList>
    </citation>
    <scope>NUCLEOTIDE SEQUENCE</scope>
    <source>
        <strain evidence="3">NSJ-51</strain>
    </source>
</reference>
<feature type="transmembrane region" description="Helical" evidence="1">
    <location>
        <begin position="157"/>
        <end position="183"/>
    </location>
</feature>
<feature type="signal peptide" evidence="2">
    <location>
        <begin position="1"/>
        <end position="24"/>
    </location>
</feature>
<evidence type="ECO:0000313" key="4">
    <source>
        <dbReference type="Proteomes" id="UP000661435"/>
    </source>
</evidence>
<accession>A0A8J6J7R1</accession>
<keyword evidence="4" id="KW-1185">Reference proteome</keyword>
<sequence length="280" mass="30797">MKRIQRLLLCVLLCLAVLPVSASADTGPKPAVTITVVNAPAGDYYLDLLIQDPGDYPNIDPEDYDPTLLDGLRSWEGEGWWPALLEGTDVPLFGDLTPGEDGTHRFTYHGLPRTFRIAVSSAQGAQATESSFTRTVFYTHLTYNWATNTITKATSTVGFYLTQFLSTLIPTLLVEGALLWLFGFRSRQDWLVFALVNLATQLGLHAALGSTMMATGGHYFYYLMILPLEAIVLVVEIVAYRILLQEHSTGRRVGYAVCANAASYAVGYLPLHLAVSFLAR</sequence>
<evidence type="ECO:0000256" key="2">
    <source>
        <dbReference type="SAM" id="SignalP"/>
    </source>
</evidence>
<keyword evidence="1" id="KW-1133">Transmembrane helix</keyword>
<comment type="caution">
    <text evidence="3">The sequence shown here is derived from an EMBL/GenBank/DDBJ whole genome shotgun (WGS) entry which is preliminary data.</text>
</comment>
<protein>
    <submittedName>
        <fullName evidence="3">Uncharacterized protein</fullName>
    </submittedName>
</protein>
<feature type="transmembrane region" description="Helical" evidence="1">
    <location>
        <begin position="220"/>
        <end position="243"/>
    </location>
</feature>
<organism evidence="3 4">
    <name type="scientific">Lawsonibacter hominis</name>
    <dbReference type="NCBI Taxonomy" id="2763053"/>
    <lineage>
        <taxon>Bacteria</taxon>
        <taxon>Bacillati</taxon>
        <taxon>Bacillota</taxon>
        <taxon>Clostridia</taxon>
        <taxon>Eubacteriales</taxon>
        <taxon>Oscillospiraceae</taxon>
        <taxon>Lawsonibacter</taxon>
    </lineage>
</organism>
<dbReference type="AlphaFoldDB" id="A0A8J6J7R1"/>
<keyword evidence="1" id="KW-0812">Transmembrane</keyword>
<dbReference type="Proteomes" id="UP000661435">
    <property type="component" value="Unassembled WGS sequence"/>
</dbReference>
<feature type="transmembrane region" description="Helical" evidence="1">
    <location>
        <begin position="190"/>
        <end position="208"/>
    </location>
</feature>
<gene>
    <name evidence="3" type="ORF">H8S57_11600</name>
</gene>
<evidence type="ECO:0000256" key="1">
    <source>
        <dbReference type="SAM" id="Phobius"/>
    </source>
</evidence>